<comment type="pathway">
    <text evidence="2 10">Glycan metabolism; pectin degradation; 2-dehydro-3-deoxy-D-gluconate from pectin: step 2/5.</text>
</comment>
<dbReference type="PANTHER" id="PTHR31683">
    <property type="entry name" value="PECTATE LYASE 18-RELATED"/>
    <property type="match status" value="1"/>
</dbReference>
<reference evidence="12 13" key="1">
    <citation type="journal article" date="2018" name="Mol. Plant">
        <title>The genome of Artemisia annua provides insight into the evolution of Asteraceae family and artemisinin biosynthesis.</title>
        <authorList>
            <person name="Shen Q."/>
            <person name="Zhang L."/>
            <person name="Liao Z."/>
            <person name="Wang S."/>
            <person name="Yan T."/>
            <person name="Shi P."/>
            <person name="Liu M."/>
            <person name="Fu X."/>
            <person name="Pan Q."/>
            <person name="Wang Y."/>
            <person name="Lv Z."/>
            <person name="Lu X."/>
            <person name="Zhang F."/>
            <person name="Jiang W."/>
            <person name="Ma Y."/>
            <person name="Chen M."/>
            <person name="Hao X."/>
            <person name="Li L."/>
            <person name="Tang Y."/>
            <person name="Lv G."/>
            <person name="Zhou Y."/>
            <person name="Sun X."/>
            <person name="Brodelius P.E."/>
            <person name="Rose J.K.C."/>
            <person name="Tang K."/>
        </authorList>
    </citation>
    <scope>NUCLEOTIDE SEQUENCE [LARGE SCALE GENOMIC DNA]</scope>
    <source>
        <strain evidence="13">cv. Huhao1</strain>
        <tissue evidence="12">Leaf</tissue>
    </source>
</reference>
<dbReference type="InterPro" id="IPR007524">
    <property type="entry name" value="Pec_lyase_N"/>
</dbReference>
<dbReference type="PRINTS" id="PR00807">
    <property type="entry name" value="AMBALLERGEN"/>
</dbReference>
<keyword evidence="8" id="KW-0325">Glycoprotein</keyword>
<accession>A0A2U1NI70</accession>
<gene>
    <name evidence="12" type="ORF">CTI12_AA262740</name>
</gene>
<dbReference type="Proteomes" id="UP000245207">
    <property type="component" value="Unassembled WGS sequence"/>
</dbReference>
<protein>
    <recommendedName>
        <fullName evidence="4 10">Pectate lyase</fullName>
        <ecNumber evidence="4 10">4.2.2.2</ecNumber>
    </recommendedName>
</protein>
<dbReference type="GO" id="GO:0046872">
    <property type="term" value="F:metal ion binding"/>
    <property type="evidence" value="ECO:0007669"/>
    <property type="project" value="UniProtKB-KW"/>
</dbReference>
<dbReference type="UniPathway" id="UPA00545">
    <property type="reaction ID" value="UER00824"/>
</dbReference>
<dbReference type="GO" id="GO:0030570">
    <property type="term" value="F:pectate lyase activity"/>
    <property type="evidence" value="ECO:0007669"/>
    <property type="project" value="UniProtKB-EC"/>
</dbReference>
<comment type="catalytic activity">
    <reaction evidence="1 10">
        <text>Eliminative cleavage of (1-&gt;4)-alpha-D-galacturonan to give oligosaccharides with 4-deoxy-alpha-D-galact-4-enuronosyl groups at their non-reducing ends.</text>
        <dbReference type="EC" id="4.2.2.2"/>
    </reaction>
</comment>
<keyword evidence="9 10" id="KW-0456">Lyase</keyword>
<dbReference type="InterPro" id="IPR011050">
    <property type="entry name" value="Pectin_lyase_fold/virulence"/>
</dbReference>
<dbReference type="EMBL" id="PKPP01002772">
    <property type="protein sequence ID" value="PWA73213.1"/>
    <property type="molecule type" value="Genomic_DNA"/>
</dbReference>
<evidence type="ECO:0000313" key="13">
    <source>
        <dbReference type="Proteomes" id="UP000245207"/>
    </source>
</evidence>
<evidence type="ECO:0000256" key="6">
    <source>
        <dbReference type="ARBA" id="ARBA00022729"/>
    </source>
</evidence>
<dbReference type="EC" id="4.2.2.2" evidence="4 10"/>
<evidence type="ECO:0000256" key="4">
    <source>
        <dbReference type="ARBA" id="ARBA00012272"/>
    </source>
</evidence>
<keyword evidence="13" id="KW-1185">Reference proteome</keyword>
<dbReference type="InterPro" id="IPR012334">
    <property type="entry name" value="Pectin_lyas_fold"/>
</dbReference>
<proteinExistence type="inferred from homology"/>
<name>A0A2U1NI70_ARTAN</name>
<comment type="caution">
    <text evidence="12">The sequence shown here is derived from an EMBL/GenBank/DDBJ whole genome shotgun (WGS) entry which is preliminary data.</text>
</comment>
<dbReference type="InterPro" id="IPR018082">
    <property type="entry name" value="AmbAllergen"/>
</dbReference>
<evidence type="ECO:0000256" key="10">
    <source>
        <dbReference type="RuleBase" id="RU361123"/>
    </source>
</evidence>
<evidence type="ECO:0000256" key="5">
    <source>
        <dbReference type="ARBA" id="ARBA00022723"/>
    </source>
</evidence>
<evidence type="ECO:0000256" key="7">
    <source>
        <dbReference type="ARBA" id="ARBA00022837"/>
    </source>
</evidence>
<dbReference type="SUPFAM" id="SSF51126">
    <property type="entry name" value="Pectin lyase-like"/>
    <property type="match status" value="1"/>
</dbReference>
<evidence type="ECO:0000256" key="9">
    <source>
        <dbReference type="ARBA" id="ARBA00023239"/>
    </source>
</evidence>
<dbReference type="PANTHER" id="PTHR31683:SF208">
    <property type="entry name" value="PECTATE LYASE"/>
    <property type="match status" value="1"/>
</dbReference>
<dbReference type="STRING" id="35608.A0A2U1NI70"/>
<keyword evidence="6" id="KW-0732">Signal</keyword>
<evidence type="ECO:0000256" key="3">
    <source>
        <dbReference type="ARBA" id="ARBA00010980"/>
    </source>
</evidence>
<evidence type="ECO:0000256" key="8">
    <source>
        <dbReference type="ARBA" id="ARBA00023180"/>
    </source>
</evidence>
<evidence type="ECO:0000256" key="2">
    <source>
        <dbReference type="ARBA" id="ARBA00005220"/>
    </source>
</evidence>
<organism evidence="12 13">
    <name type="scientific">Artemisia annua</name>
    <name type="common">Sweet wormwood</name>
    <dbReference type="NCBI Taxonomy" id="35608"/>
    <lineage>
        <taxon>Eukaryota</taxon>
        <taxon>Viridiplantae</taxon>
        <taxon>Streptophyta</taxon>
        <taxon>Embryophyta</taxon>
        <taxon>Tracheophyta</taxon>
        <taxon>Spermatophyta</taxon>
        <taxon>Magnoliopsida</taxon>
        <taxon>eudicotyledons</taxon>
        <taxon>Gunneridae</taxon>
        <taxon>Pentapetalae</taxon>
        <taxon>asterids</taxon>
        <taxon>campanulids</taxon>
        <taxon>Asterales</taxon>
        <taxon>Asteraceae</taxon>
        <taxon>Asteroideae</taxon>
        <taxon>Anthemideae</taxon>
        <taxon>Artemisiinae</taxon>
        <taxon>Artemisia</taxon>
    </lineage>
</organism>
<sequence length="381" mass="42357">MEANIAHFDEIWQQRAEEAKKAALEYFSNPEEVIDQFNHQVHLCNRDWAKNRQKLADCSHGFGQKATGGKGGKIYIVTDPSDIDLINPKPGTLRHAVIQTEPLWIIFERDMVISLSKELIITSNKTIDGRGAQVHIAYGAGLTLQFVQNVIIHSLKIHDIKAASGGMIRDSMTHYGLRTGSYGDGISLFGAVNIWIDHISMWNCQDGLVDISQGSTAVTISNCHFTQHKDVLLLGGSDTHLEDKIMQVTVAFTHFGKGLVQRMPRCQSGFVHIVNNDYKHWLMYAISGSSDSTILSQGNRFVAPADRNAKEVTKRETSESEWKNWIWKSEGDLLTNGAFFVPSGEPGHIFDITKVKPKPGSYVNTLTRFSGALSCVENTPC</sequence>
<evidence type="ECO:0000313" key="12">
    <source>
        <dbReference type="EMBL" id="PWA73213.1"/>
    </source>
</evidence>
<dbReference type="Gene3D" id="2.160.20.10">
    <property type="entry name" value="Single-stranded right-handed beta-helix, Pectin lyase-like"/>
    <property type="match status" value="1"/>
</dbReference>
<comment type="cofactor">
    <cofactor evidence="10">
        <name>Ca(2+)</name>
        <dbReference type="ChEBI" id="CHEBI:29108"/>
    </cofactor>
    <text evidence="10">Binds 1 Ca(2+) ion. Required for its activity.</text>
</comment>
<dbReference type="InterPro" id="IPR045032">
    <property type="entry name" value="PEL"/>
</dbReference>
<evidence type="ECO:0000259" key="11">
    <source>
        <dbReference type="SMART" id="SM00656"/>
    </source>
</evidence>
<keyword evidence="5 10" id="KW-0479">Metal-binding</keyword>
<dbReference type="OrthoDB" id="1637350at2759"/>
<dbReference type="AlphaFoldDB" id="A0A2U1NI70"/>
<dbReference type="InterPro" id="IPR002022">
    <property type="entry name" value="Pec_lyase"/>
</dbReference>
<comment type="similarity">
    <text evidence="3 10">Belongs to the polysaccharide lyase 1 family.</text>
</comment>
<feature type="domain" description="Pectate lyase" evidence="11">
    <location>
        <begin position="110"/>
        <end position="307"/>
    </location>
</feature>
<keyword evidence="7 10" id="KW-0106">Calcium</keyword>
<dbReference type="SMART" id="SM00656">
    <property type="entry name" value="Amb_all"/>
    <property type="match status" value="1"/>
</dbReference>
<dbReference type="Pfam" id="PF04431">
    <property type="entry name" value="Pec_lyase_N"/>
    <property type="match status" value="1"/>
</dbReference>
<dbReference type="GO" id="GO:0045490">
    <property type="term" value="P:pectin catabolic process"/>
    <property type="evidence" value="ECO:0007669"/>
    <property type="project" value="UniProtKB-UniPathway"/>
</dbReference>
<evidence type="ECO:0000256" key="1">
    <source>
        <dbReference type="ARBA" id="ARBA00000695"/>
    </source>
</evidence>
<dbReference type="Pfam" id="PF00544">
    <property type="entry name" value="Pectate_lyase_4"/>
    <property type="match status" value="1"/>
</dbReference>